<dbReference type="PANTHER" id="PTHR24121:SF21">
    <property type="entry name" value="ANKYRIN REPEAT FAMILY PROTEIN"/>
    <property type="match status" value="1"/>
</dbReference>
<feature type="repeat" description="ANK" evidence="1">
    <location>
        <begin position="240"/>
        <end position="272"/>
    </location>
</feature>
<accession>A0A2S3HBU2</accession>
<sequence>MAAKRSPHTMNHELLKAVSTDDADLLAQVLGVWSSATAEGGDESCLRGVTAEGSSALHIAASRGYLTLVVLICTQDTSLIMARNNLLDTPLICAARAGHVDVVNYFIKHVARYPQHVLEEVPVSPILKAWNSGGATAMHEAIRNGHVSVLQKLVSRDSRLLAVVDGQGVSPLYLAVVSNQDDMVGILIRESSDGVKSPASYAGPDGQTALHAALYANNAQEMCESLLHWEPTLAEKADGSGRTALHYAASAGKAKVVKLLLANDSSSAYISDDNGLFPVHVAAIAGNIKVVCELMKICPGCVEFVDNKHRNILHCAVEHGRVSVVWRIQRNPKFVSMMNAGNSEGDTPLHLAVKHGHVIIFTLLMMDLRVNLSNINHEGLTPRHVAFAESYSFLSVKKIFISACLLCCDAYPSPFYQPRNMTDKQCLEDEKEASVQYTNVSQSILSIAAFVAAGSFAADFAPPRGYDTEGDKAGMSMAMLNAHFGKVAANSMSFYCSIFATCLLVVASQTTTPIRVRRFFLCLSAVLVCLAVTNMIIAFASIVFVAMASKYPWNSWDEYVLELDGDELFVLFVNWVAVVVPMYLLLFPVSVLAVVVCFRVVMRLRKSKHPCMDILLRVLPAGCFLILVVHDVFQQFVDDETDQPGQQKPCSGPGCVVLGDAKFLHPT</sequence>
<feature type="transmembrane region" description="Helical" evidence="2">
    <location>
        <begin position="519"/>
        <end position="549"/>
    </location>
</feature>
<keyword evidence="2" id="KW-0812">Transmembrane</keyword>
<dbReference type="Pfam" id="PF00023">
    <property type="entry name" value="Ank"/>
    <property type="match status" value="1"/>
</dbReference>
<gene>
    <name evidence="4" type="ORF">PAHAL_3G271200</name>
</gene>
<keyword evidence="2" id="KW-1133">Transmembrane helix</keyword>
<reference evidence="4" key="1">
    <citation type="submission" date="2018-04" db="EMBL/GenBank/DDBJ databases">
        <title>WGS assembly of Panicum hallii.</title>
        <authorList>
            <person name="Lovell J."/>
            <person name="Jenkins J."/>
            <person name="Lowry D."/>
            <person name="Mamidi S."/>
            <person name="Sreedasyam A."/>
            <person name="Weng X."/>
            <person name="Barry K."/>
            <person name="Bonette J."/>
            <person name="Campitelli B."/>
            <person name="Daum C."/>
            <person name="Gordon S."/>
            <person name="Gould B."/>
            <person name="Lipzen A."/>
            <person name="Macqueen A."/>
            <person name="Palacio-Mejia J."/>
            <person name="Plott C."/>
            <person name="Shakirov E."/>
            <person name="Shu S."/>
            <person name="Yoshinaga Y."/>
            <person name="Zane M."/>
            <person name="Rokhsar D."/>
            <person name="Grimwood J."/>
            <person name="Schmutz J."/>
            <person name="Juenger T."/>
        </authorList>
    </citation>
    <scope>NUCLEOTIDE SEQUENCE [LARGE SCALE GENOMIC DNA]</scope>
    <source>
        <strain evidence="4">FIL2</strain>
    </source>
</reference>
<proteinExistence type="predicted"/>
<evidence type="ECO:0000256" key="1">
    <source>
        <dbReference type="PROSITE-ProRule" id="PRU00023"/>
    </source>
</evidence>
<dbReference type="Pfam" id="PF12796">
    <property type="entry name" value="Ank_2"/>
    <property type="match status" value="3"/>
</dbReference>
<feature type="domain" description="PGG" evidence="3">
    <location>
        <begin position="437"/>
        <end position="545"/>
    </location>
</feature>
<dbReference type="PROSITE" id="PS50297">
    <property type="entry name" value="ANK_REP_REGION"/>
    <property type="match status" value="2"/>
</dbReference>
<dbReference type="Proteomes" id="UP000243499">
    <property type="component" value="Chromosome 3"/>
</dbReference>
<evidence type="ECO:0000256" key="2">
    <source>
        <dbReference type="SAM" id="Phobius"/>
    </source>
</evidence>
<dbReference type="InterPro" id="IPR036770">
    <property type="entry name" value="Ankyrin_rpt-contain_sf"/>
</dbReference>
<dbReference type="AlphaFoldDB" id="A0A2S3HBU2"/>
<dbReference type="Gene3D" id="1.25.40.20">
    <property type="entry name" value="Ankyrin repeat-containing domain"/>
    <property type="match status" value="3"/>
</dbReference>
<dbReference type="InterPro" id="IPR026961">
    <property type="entry name" value="PGG_dom"/>
</dbReference>
<dbReference type="SMART" id="SM00248">
    <property type="entry name" value="ANK"/>
    <property type="match status" value="9"/>
</dbReference>
<feature type="transmembrane region" description="Helical" evidence="2">
    <location>
        <begin position="569"/>
        <end position="602"/>
    </location>
</feature>
<feature type="repeat" description="ANK" evidence="1">
    <location>
        <begin position="344"/>
        <end position="365"/>
    </location>
</feature>
<keyword evidence="2" id="KW-0472">Membrane</keyword>
<feature type="transmembrane region" description="Helical" evidence="2">
    <location>
        <begin position="487"/>
        <end position="507"/>
    </location>
</feature>
<dbReference type="PROSITE" id="PS50088">
    <property type="entry name" value="ANK_REPEAT"/>
    <property type="match status" value="2"/>
</dbReference>
<dbReference type="InterPro" id="IPR002110">
    <property type="entry name" value="Ankyrin_rpt"/>
</dbReference>
<organism evidence="4">
    <name type="scientific">Panicum hallii</name>
    <dbReference type="NCBI Taxonomy" id="206008"/>
    <lineage>
        <taxon>Eukaryota</taxon>
        <taxon>Viridiplantae</taxon>
        <taxon>Streptophyta</taxon>
        <taxon>Embryophyta</taxon>
        <taxon>Tracheophyta</taxon>
        <taxon>Spermatophyta</taxon>
        <taxon>Magnoliopsida</taxon>
        <taxon>Liliopsida</taxon>
        <taxon>Poales</taxon>
        <taxon>Poaceae</taxon>
        <taxon>PACMAD clade</taxon>
        <taxon>Panicoideae</taxon>
        <taxon>Panicodae</taxon>
        <taxon>Paniceae</taxon>
        <taxon>Panicinae</taxon>
        <taxon>Panicum</taxon>
        <taxon>Panicum sect. Panicum</taxon>
    </lineage>
</organism>
<keyword evidence="1" id="KW-0040">ANK repeat</keyword>
<dbReference type="EMBL" id="CM008048">
    <property type="protein sequence ID" value="PAN19399.1"/>
    <property type="molecule type" value="Genomic_DNA"/>
</dbReference>
<dbReference type="Gramene" id="PAN19399">
    <property type="protein sequence ID" value="PAN19399"/>
    <property type="gene ID" value="PAHAL_3G271200"/>
</dbReference>
<dbReference type="SUPFAM" id="SSF48403">
    <property type="entry name" value="Ankyrin repeat"/>
    <property type="match status" value="1"/>
</dbReference>
<feature type="transmembrane region" description="Helical" evidence="2">
    <location>
        <begin position="614"/>
        <end position="633"/>
    </location>
</feature>
<dbReference type="Pfam" id="PF13962">
    <property type="entry name" value="PGG"/>
    <property type="match status" value="1"/>
</dbReference>
<protein>
    <recommendedName>
        <fullName evidence="3">PGG domain-containing protein</fullName>
    </recommendedName>
</protein>
<dbReference type="PANTHER" id="PTHR24121">
    <property type="entry name" value="NO MECHANORECEPTOR POTENTIAL C, ISOFORM D-RELATED"/>
    <property type="match status" value="1"/>
</dbReference>
<evidence type="ECO:0000313" key="4">
    <source>
        <dbReference type="EMBL" id="PAN19399.1"/>
    </source>
</evidence>
<evidence type="ECO:0000259" key="3">
    <source>
        <dbReference type="Pfam" id="PF13962"/>
    </source>
</evidence>
<name>A0A2S3HBU2_9POAL</name>